<sequence>MGLFRKAKPAFSPPELPTTTADAEPTTTTFTAFRNNNAIASSSVQPITTSGRRPSFFPGLTAIGLSEPEPDAPVDPVMQSHTFSGQEQITSLGGRRAQSIVPAWSRKMSLAAARKDTNPVHLRMGETDYKTESGINDVFYKSKLTIDEEDEWEEEGEPKVRLDSLSSLGLPVTRRTDKGKGKASVGWDTRLGWDSAPPKGPGSKLKKGKGKDIGRRGNKSKQRHRAKRVMRNLDEDLDAYNVYAQNGLIPLTRSNGPSRDPSSHNLPAMVAQPGVLDGDEAYLPHSSSNRLPQSGSIPLLDDIQDDDTPRAVLVGDGFDALDVMADHIFRIGVQKKKWFKAPRMGARRNEVATGVTIRVRTGLYRTFPVNYEALKPFEMAMTRLNPEVGIKMKSDIVASIFASYINLSPSMSELVIDENTRIQILDNVELLARARKHQYAAFIRSEQALAVWADDVENVIPAAEALEESLIQFVWRGEAVNVKYNQVMLVDAANRAQTEEIERRASQNEKWGVDADVHGNILPTLLDEKGSVKTKDEDLDPEDIELRKMRTYWRERPVMLIAPITDGFSIMLCMLLIAMGLRTVVKEFALDGGGLRFVLLIFSPALFCIASFACMCVMGSIGQTLGPIRQVTQKSKYFSGVAPKRTMGELSHVTVKLPVYKESLEEVIQPTIESLKKAITTYERQGGSVSILVCDDGLQLLSKLEADKRRRFYFDNSIAYIARPGHGVDGFIRKGRFKKAGNMNYAAALSLRLEEIMDDLRPPAQEAKGADHFWNELDENEIYDQALAQVLEEKEGKAWAAGNIRIGEIILIIDSDTRVPEDCFADAVSEMKESPEVAIIQHMSGVMQVANHFFENGVAHFTRGIQHAISYCCASGEVAPFVGHNAFLRWSALQECMSIDPDDGVNKIWSEDHVSEDFQIAVTLQIKGYIVRWATYSGGDFEEGVSLTCDDELNRWQKYAFGCSELLFHPLKRWFTKGPITPLFNSFVWSTIPLHSKFTISGYIFSYYAIACAWILTVANYFIRGLDLPVDDYYLPSWEVTLVCIILFVGLCNVAFITLRYRLKIPNCSQLAFDQIKWIPFFSIFFTGMSMPMSAALVSHLVGYNMTWSTTVKTVEKSNFFLQIPIIWRRFWPQICFFSSCVVMMIVTSSSLMPTGYRIGGVEVFVPMGLVTASHLLYPVALNPWFLAFSVSTTSFLAWSSSC</sequence>
<feature type="transmembrane region" description="Helical" evidence="2">
    <location>
        <begin position="557"/>
        <end position="577"/>
    </location>
</feature>
<keyword evidence="2" id="KW-0812">Transmembrane</keyword>
<dbReference type="AlphaFoldDB" id="A0AAW0YVN9"/>
<feature type="compositionally biased region" description="Basic residues" evidence="1">
    <location>
        <begin position="216"/>
        <end position="226"/>
    </location>
</feature>
<feature type="region of interest" description="Disordered" evidence="1">
    <location>
        <begin position="1"/>
        <end position="24"/>
    </location>
</feature>
<feature type="transmembrane region" description="Helical" evidence="2">
    <location>
        <begin position="1004"/>
        <end position="1023"/>
    </location>
</feature>
<feature type="transmembrane region" description="Helical" evidence="2">
    <location>
        <begin position="1159"/>
        <end position="1178"/>
    </location>
</feature>
<dbReference type="Proteomes" id="UP001388673">
    <property type="component" value="Unassembled WGS sequence"/>
</dbReference>
<evidence type="ECO:0000259" key="3">
    <source>
        <dbReference type="Pfam" id="PF13632"/>
    </source>
</evidence>
<dbReference type="GeneID" id="92183082"/>
<dbReference type="SUPFAM" id="SSF53448">
    <property type="entry name" value="Nucleotide-diphospho-sugar transferases"/>
    <property type="match status" value="1"/>
</dbReference>
<evidence type="ECO:0000313" key="5">
    <source>
        <dbReference type="EMBL" id="KAK8846737.1"/>
    </source>
</evidence>
<dbReference type="InterPro" id="IPR057688">
    <property type="entry name" value="DUF7928"/>
</dbReference>
<name>A0AAW0YVN9_9TREE</name>
<comment type="caution">
    <text evidence="5">The sequence shown here is derived from an EMBL/GenBank/DDBJ whole genome shotgun (WGS) entry which is preliminary data.</text>
</comment>
<evidence type="ECO:0000313" key="6">
    <source>
        <dbReference type="Proteomes" id="UP001388673"/>
    </source>
</evidence>
<dbReference type="InterPro" id="IPR029044">
    <property type="entry name" value="Nucleotide-diphossugar_trans"/>
</dbReference>
<feature type="transmembrane region" description="Helical" evidence="2">
    <location>
        <begin position="1131"/>
        <end position="1152"/>
    </location>
</feature>
<feature type="transmembrane region" description="Helical" evidence="2">
    <location>
        <begin position="1035"/>
        <end position="1057"/>
    </location>
</feature>
<dbReference type="Pfam" id="PF13632">
    <property type="entry name" value="Glyco_trans_2_3"/>
    <property type="match status" value="1"/>
</dbReference>
<gene>
    <name evidence="5" type="ORF">IAR55_005824</name>
</gene>
<keyword evidence="2" id="KW-1133">Transmembrane helix</keyword>
<accession>A0AAW0YVN9</accession>
<evidence type="ECO:0000256" key="1">
    <source>
        <dbReference type="SAM" id="MobiDB-lite"/>
    </source>
</evidence>
<feature type="region of interest" description="Disordered" evidence="1">
    <location>
        <begin position="172"/>
        <end position="226"/>
    </location>
</feature>
<feature type="transmembrane region" description="Helical" evidence="2">
    <location>
        <begin position="597"/>
        <end position="621"/>
    </location>
</feature>
<organism evidence="5 6">
    <name type="scientific">Kwoniella newhampshirensis</name>
    <dbReference type="NCBI Taxonomy" id="1651941"/>
    <lineage>
        <taxon>Eukaryota</taxon>
        <taxon>Fungi</taxon>
        <taxon>Dikarya</taxon>
        <taxon>Basidiomycota</taxon>
        <taxon>Agaricomycotina</taxon>
        <taxon>Tremellomycetes</taxon>
        <taxon>Tremellales</taxon>
        <taxon>Cryptococcaceae</taxon>
        <taxon>Kwoniella</taxon>
    </lineage>
</organism>
<dbReference type="RefSeq" id="XP_066800687.1">
    <property type="nucleotide sequence ID" value="XM_066948914.1"/>
</dbReference>
<dbReference type="PANTHER" id="PTHR35408">
    <property type="entry name" value="CHROMOSOME 15, WHOLE GENOME SHOTGUN SEQUENCE"/>
    <property type="match status" value="1"/>
</dbReference>
<feature type="transmembrane region" description="Helical" evidence="2">
    <location>
        <begin position="1078"/>
        <end position="1102"/>
    </location>
</feature>
<proteinExistence type="predicted"/>
<dbReference type="KEGG" id="kne:92183082"/>
<dbReference type="PANTHER" id="PTHR35408:SF3">
    <property type="entry name" value="GLYCOSYLTRANSFERASE 2-LIKE DOMAIN-CONTAINING PROTEIN"/>
    <property type="match status" value="1"/>
</dbReference>
<feature type="domain" description="Glycosyltransferase 2-like" evidence="3">
    <location>
        <begin position="809"/>
        <end position="1021"/>
    </location>
</feature>
<evidence type="ECO:0000256" key="2">
    <source>
        <dbReference type="SAM" id="Phobius"/>
    </source>
</evidence>
<dbReference type="EMBL" id="JBCAWK010000011">
    <property type="protein sequence ID" value="KAK8846737.1"/>
    <property type="molecule type" value="Genomic_DNA"/>
</dbReference>
<keyword evidence="2" id="KW-0472">Membrane</keyword>
<reference evidence="5 6" key="1">
    <citation type="journal article" date="2024" name="bioRxiv">
        <title>Comparative genomics of Cryptococcus and Kwoniella reveals pathogenesis evolution and contrasting karyotype dynamics via intercentromeric recombination or chromosome fusion.</title>
        <authorList>
            <person name="Coelho M.A."/>
            <person name="David-Palma M."/>
            <person name="Shea T."/>
            <person name="Bowers K."/>
            <person name="McGinley-Smith S."/>
            <person name="Mohammad A.W."/>
            <person name="Gnirke A."/>
            <person name="Yurkov A.M."/>
            <person name="Nowrousian M."/>
            <person name="Sun S."/>
            <person name="Cuomo C.A."/>
            <person name="Heitman J."/>
        </authorList>
    </citation>
    <scope>NUCLEOTIDE SEQUENCE [LARGE SCALE GENOMIC DNA]</scope>
    <source>
        <strain evidence="5 6">CBS 13917</strain>
    </source>
</reference>
<dbReference type="Pfam" id="PF25550">
    <property type="entry name" value="DUF7928"/>
    <property type="match status" value="1"/>
</dbReference>
<keyword evidence="6" id="KW-1185">Reference proteome</keyword>
<protein>
    <recommendedName>
        <fullName evidence="7">Glycosyltransferase 2-like domain-containing protein</fullName>
    </recommendedName>
</protein>
<dbReference type="InterPro" id="IPR001173">
    <property type="entry name" value="Glyco_trans_2-like"/>
</dbReference>
<evidence type="ECO:0000259" key="4">
    <source>
        <dbReference type="Pfam" id="PF25550"/>
    </source>
</evidence>
<evidence type="ECO:0008006" key="7">
    <source>
        <dbReference type="Google" id="ProtNLM"/>
    </source>
</evidence>
<feature type="domain" description="DUF7928" evidence="4">
    <location>
        <begin position="320"/>
        <end position="479"/>
    </location>
</feature>
<dbReference type="Gene3D" id="3.90.550.10">
    <property type="entry name" value="Spore Coat Polysaccharide Biosynthesis Protein SpsA, Chain A"/>
    <property type="match status" value="2"/>
</dbReference>